<dbReference type="PANTHER" id="PTHR37739:SF8">
    <property type="entry name" value="KINESIN-LIKE PROTEIN KIN-12D"/>
    <property type="match status" value="1"/>
</dbReference>
<evidence type="ECO:0000256" key="5">
    <source>
        <dbReference type="ARBA" id="ARBA00023175"/>
    </source>
</evidence>
<name>A0A2U1Q7P9_ARTAN</name>
<evidence type="ECO:0000256" key="1">
    <source>
        <dbReference type="ARBA" id="ARBA00022701"/>
    </source>
</evidence>
<evidence type="ECO:0000256" key="2">
    <source>
        <dbReference type="ARBA" id="ARBA00022741"/>
    </source>
</evidence>
<dbReference type="GO" id="GO:0005524">
    <property type="term" value="F:ATP binding"/>
    <property type="evidence" value="ECO:0007669"/>
    <property type="project" value="UniProtKB-KW"/>
</dbReference>
<dbReference type="InterPro" id="IPR044986">
    <property type="entry name" value="KIF15/KIN-12"/>
</dbReference>
<keyword evidence="4" id="KW-0175">Coiled coil</keyword>
<evidence type="ECO:0000313" key="6">
    <source>
        <dbReference type="EMBL" id="PWA94027.1"/>
    </source>
</evidence>
<dbReference type="GO" id="GO:0005874">
    <property type="term" value="C:microtubule"/>
    <property type="evidence" value="ECO:0007669"/>
    <property type="project" value="UniProtKB-KW"/>
</dbReference>
<keyword evidence="2" id="KW-0547">Nucleotide-binding</keyword>
<evidence type="ECO:0000256" key="3">
    <source>
        <dbReference type="ARBA" id="ARBA00022840"/>
    </source>
</evidence>
<dbReference type="PANTHER" id="PTHR37739">
    <property type="entry name" value="KINESIN-LIKE PROTEIN KIN-12D"/>
    <property type="match status" value="1"/>
</dbReference>
<keyword evidence="5" id="KW-0505">Motor protein</keyword>
<reference evidence="6 7" key="1">
    <citation type="journal article" date="2018" name="Mol. Plant">
        <title>The genome of Artemisia annua provides insight into the evolution of Asteraceae family and artemisinin biosynthesis.</title>
        <authorList>
            <person name="Shen Q."/>
            <person name="Zhang L."/>
            <person name="Liao Z."/>
            <person name="Wang S."/>
            <person name="Yan T."/>
            <person name="Shi P."/>
            <person name="Liu M."/>
            <person name="Fu X."/>
            <person name="Pan Q."/>
            <person name="Wang Y."/>
            <person name="Lv Z."/>
            <person name="Lu X."/>
            <person name="Zhang F."/>
            <person name="Jiang W."/>
            <person name="Ma Y."/>
            <person name="Chen M."/>
            <person name="Hao X."/>
            <person name="Li L."/>
            <person name="Tang Y."/>
            <person name="Lv G."/>
            <person name="Zhou Y."/>
            <person name="Sun X."/>
            <person name="Brodelius P.E."/>
            <person name="Rose J.K.C."/>
            <person name="Tang K."/>
        </authorList>
    </citation>
    <scope>NUCLEOTIDE SEQUENCE [LARGE SCALE GENOMIC DNA]</scope>
    <source>
        <strain evidence="7">cv. Huhao1</strain>
        <tissue evidence="6">Leaf</tissue>
    </source>
</reference>
<keyword evidence="7" id="KW-1185">Reference proteome</keyword>
<protein>
    <submittedName>
        <fullName evidence="6">Kinesin motor domain-containing protein</fullName>
    </submittedName>
</protein>
<sequence>MKVIKFEVEVTKLSRQQNLQQRIHHYTNIREENNALKSQNEELSCKLRRNDAILIQPLTVIGVLLESQRRVYISTSSQSTMLI</sequence>
<keyword evidence="1" id="KW-0493">Microtubule</keyword>
<dbReference type="STRING" id="35608.A0A2U1Q7P9"/>
<gene>
    <name evidence="6" type="ORF">CTI12_AA043710</name>
</gene>
<evidence type="ECO:0000313" key="7">
    <source>
        <dbReference type="Proteomes" id="UP000245207"/>
    </source>
</evidence>
<proteinExistence type="predicted"/>
<organism evidence="6 7">
    <name type="scientific">Artemisia annua</name>
    <name type="common">Sweet wormwood</name>
    <dbReference type="NCBI Taxonomy" id="35608"/>
    <lineage>
        <taxon>Eukaryota</taxon>
        <taxon>Viridiplantae</taxon>
        <taxon>Streptophyta</taxon>
        <taxon>Embryophyta</taxon>
        <taxon>Tracheophyta</taxon>
        <taxon>Spermatophyta</taxon>
        <taxon>Magnoliopsida</taxon>
        <taxon>eudicotyledons</taxon>
        <taxon>Gunneridae</taxon>
        <taxon>Pentapetalae</taxon>
        <taxon>asterids</taxon>
        <taxon>campanulids</taxon>
        <taxon>Asterales</taxon>
        <taxon>Asteraceae</taxon>
        <taxon>Asteroideae</taxon>
        <taxon>Anthemideae</taxon>
        <taxon>Artemisiinae</taxon>
        <taxon>Artemisia</taxon>
    </lineage>
</organism>
<dbReference type="Proteomes" id="UP000245207">
    <property type="component" value="Unassembled WGS sequence"/>
</dbReference>
<comment type="caution">
    <text evidence="6">The sequence shown here is derived from an EMBL/GenBank/DDBJ whole genome shotgun (WGS) entry which is preliminary data.</text>
</comment>
<accession>A0A2U1Q7P9</accession>
<keyword evidence="3" id="KW-0067">ATP-binding</keyword>
<dbReference type="EMBL" id="PKPP01000340">
    <property type="protein sequence ID" value="PWA94027.1"/>
    <property type="molecule type" value="Genomic_DNA"/>
</dbReference>
<dbReference type="OrthoDB" id="1705119at2759"/>
<evidence type="ECO:0000256" key="4">
    <source>
        <dbReference type="ARBA" id="ARBA00023054"/>
    </source>
</evidence>
<dbReference type="AlphaFoldDB" id="A0A2U1Q7P9"/>